<evidence type="ECO:0000313" key="2">
    <source>
        <dbReference type="Proteomes" id="UP000515237"/>
    </source>
</evidence>
<organism evidence="1 2">
    <name type="scientific">Adhaeribacter swui</name>
    <dbReference type="NCBI Taxonomy" id="2086471"/>
    <lineage>
        <taxon>Bacteria</taxon>
        <taxon>Pseudomonadati</taxon>
        <taxon>Bacteroidota</taxon>
        <taxon>Cytophagia</taxon>
        <taxon>Cytophagales</taxon>
        <taxon>Hymenobacteraceae</taxon>
        <taxon>Adhaeribacter</taxon>
    </lineage>
</organism>
<evidence type="ECO:0000313" key="1">
    <source>
        <dbReference type="EMBL" id="QNF31335.1"/>
    </source>
</evidence>
<dbReference type="KEGG" id="aswu:HUW51_00835"/>
<keyword evidence="2" id="KW-1185">Reference proteome</keyword>
<name>A0A7G7G2F1_9BACT</name>
<gene>
    <name evidence="1" type="ORF">HUW51_00835</name>
</gene>
<sequence>MLLPSFEEIVKMLNVNLTELKKGRQTTRLKFTFRIGKPKFVPKVKIPLPDLFNQPLEPEKTKWEGHQLTALNLMLKYDLSERQANYFLSKLDSLVITKTISDVYGKRKSEVLDKDRVGIIYNALKKKIDPAHQ</sequence>
<dbReference type="AlphaFoldDB" id="A0A7G7G2F1"/>
<accession>A0A7G7G2F1</accession>
<protein>
    <submittedName>
        <fullName evidence="1">Uncharacterized protein</fullName>
    </submittedName>
</protein>
<keyword evidence="1" id="KW-0614">Plasmid</keyword>
<dbReference type="EMBL" id="CP055155">
    <property type="protein sequence ID" value="QNF31335.1"/>
    <property type="molecule type" value="Genomic_DNA"/>
</dbReference>
<geneLocation type="plasmid" evidence="1 2">
    <name>unnamed2</name>
</geneLocation>
<dbReference type="RefSeq" id="WP_185270001.1">
    <property type="nucleotide sequence ID" value="NZ_CP055155.1"/>
</dbReference>
<proteinExistence type="predicted"/>
<dbReference type="Proteomes" id="UP000515237">
    <property type="component" value="Plasmid unnamed2"/>
</dbReference>
<reference evidence="1 2" key="1">
    <citation type="journal article" date="2018" name="Int. J. Syst. Evol. Microbiol.">
        <title>Adhaeribacter swui sp. nov., isolated from wet mud.</title>
        <authorList>
            <person name="Kim D.U."/>
            <person name="Kim K.W."/>
            <person name="Kang M.S."/>
            <person name="Kim J.Y."/>
            <person name="Jang J.H."/>
            <person name="Kim M.K."/>
        </authorList>
    </citation>
    <scope>NUCLEOTIDE SEQUENCE [LARGE SCALE GENOMIC DNA]</scope>
    <source>
        <strain evidence="1 2">KCTC 52873</strain>
        <plasmid evidence="1">unnamed2</plasmid>
    </source>
</reference>